<dbReference type="EMBL" id="JAVYJV010000003">
    <property type="protein sequence ID" value="KAK4374841.1"/>
    <property type="molecule type" value="Genomic_DNA"/>
</dbReference>
<evidence type="ECO:0000313" key="1">
    <source>
        <dbReference type="EMBL" id="KAK4374841.1"/>
    </source>
</evidence>
<proteinExistence type="predicted"/>
<sequence>MTASLFSFALFKYIKSEVCVEISALKNEASEKLGFSVKVWLPISALPVISPLMTKKTNSPLK</sequence>
<reference evidence="1" key="1">
    <citation type="submission" date="2023-12" db="EMBL/GenBank/DDBJ databases">
        <title>Genome assembly of Anisodus tanguticus.</title>
        <authorList>
            <person name="Wang Y.-J."/>
        </authorList>
    </citation>
    <scope>NUCLEOTIDE SEQUENCE</scope>
    <source>
        <strain evidence="1">KB-2021</strain>
        <tissue evidence="1">Leaf</tissue>
    </source>
</reference>
<name>A0AAE1SUB9_9SOLA</name>
<keyword evidence="2" id="KW-1185">Reference proteome</keyword>
<accession>A0AAE1SUB9</accession>
<gene>
    <name evidence="1" type="ORF">RND71_005518</name>
</gene>
<evidence type="ECO:0000313" key="2">
    <source>
        <dbReference type="Proteomes" id="UP001291623"/>
    </source>
</evidence>
<dbReference type="Proteomes" id="UP001291623">
    <property type="component" value="Unassembled WGS sequence"/>
</dbReference>
<organism evidence="1 2">
    <name type="scientific">Anisodus tanguticus</name>
    <dbReference type="NCBI Taxonomy" id="243964"/>
    <lineage>
        <taxon>Eukaryota</taxon>
        <taxon>Viridiplantae</taxon>
        <taxon>Streptophyta</taxon>
        <taxon>Embryophyta</taxon>
        <taxon>Tracheophyta</taxon>
        <taxon>Spermatophyta</taxon>
        <taxon>Magnoliopsida</taxon>
        <taxon>eudicotyledons</taxon>
        <taxon>Gunneridae</taxon>
        <taxon>Pentapetalae</taxon>
        <taxon>asterids</taxon>
        <taxon>lamiids</taxon>
        <taxon>Solanales</taxon>
        <taxon>Solanaceae</taxon>
        <taxon>Solanoideae</taxon>
        <taxon>Hyoscyameae</taxon>
        <taxon>Anisodus</taxon>
    </lineage>
</organism>
<dbReference type="AlphaFoldDB" id="A0AAE1SUB9"/>
<protein>
    <submittedName>
        <fullName evidence="1">Uncharacterized protein</fullName>
    </submittedName>
</protein>
<comment type="caution">
    <text evidence="1">The sequence shown here is derived from an EMBL/GenBank/DDBJ whole genome shotgun (WGS) entry which is preliminary data.</text>
</comment>